<proteinExistence type="predicted"/>
<dbReference type="EMBL" id="ACEC01000058">
    <property type="protein sequence ID" value="EEG30689.1"/>
    <property type="molecule type" value="Genomic_DNA"/>
</dbReference>
<dbReference type="HOGENOM" id="CLU_545970_0_0_9"/>
<comment type="caution">
    <text evidence="1">The sequence shown here is derived from an EMBL/GenBank/DDBJ whole genome shotgun (WGS) entry which is preliminary data.</text>
</comment>
<dbReference type="AlphaFoldDB" id="C0ED37"/>
<evidence type="ECO:0000313" key="2">
    <source>
        <dbReference type="Proteomes" id="UP000003340"/>
    </source>
</evidence>
<accession>C0ED37</accession>
<protein>
    <submittedName>
        <fullName evidence="1">Uncharacterized protein</fullName>
    </submittedName>
</protein>
<dbReference type="STRING" id="537013.CLOSTMETH_01758"/>
<reference evidence="1 2" key="2">
    <citation type="submission" date="2009-02" db="EMBL/GenBank/DDBJ databases">
        <title>Draft genome sequence of Clostridium methylpentosum (DSM 5476).</title>
        <authorList>
            <person name="Sudarsanam P."/>
            <person name="Ley R."/>
            <person name="Guruge J."/>
            <person name="Turnbaugh P.J."/>
            <person name="Mahowald M."/>
            <person name="Liep D."/>
            <person name="Gordon J."/>
        </authorList>
    </citation>
    <scope>NUCLEOTIDE SEQUENCE [LARGE SCALE GENOMIC DNA]</scope>
    <source>
        <strain evidence="1 2">DSM 5476</strain>
    </source>
</reference>
<reference evidence="1 2" key="1">
    <citation type="submission" date="2009-01" db="EMBL/GenBank/DDBJ databases">
        <authorList>
            <person name="Fulton L."/>
            <person name="Clifton S."/>
            <person name="Fulton B."/>
            <person name="Xu J."/>
            <person name="Minx P."/>
            <person name="Pepin K.H."/>
            <person name="Johnson M."/>
            <person name="Bhonagiri V."/>
            <person name="Nash W.E."/>
            <person name="Mardis E.R."/>
            <person name="Wilson R.K."/>
        </authorList>
    </citation>
    <scope>NUCLEOTIDE SEQUENCE [LARGE SCALE GENOMIC DNA]</scope>
    <source>
        <strain evidence="1 2">DSM 5476</strain>
    </source>
</reference>
<keyword evidence="2" id="KW-1185">Reference proteome</keyword>
<dbReference type="Proteomes" id="UP000003340">
    <property type="component" value="Unassembled WGS sequence"/>
</dbReference>
<organism evidence="1 2">
    <name type="scientific">[Clostridium] methylpentosum DSM 5476</name>
    <dbReference type="NCBI Taxonomy" id="537013"/>
    <lineage>
        <taxon>Bacteria</taxon>
        <taxon>Bacillati</taxon>
        <taxon>Bacillota</taxon>
        <taxon>Clostridia</taxon>
        <taxon>Eubacteriales</taxon>
        <taxon>Oscillospiraceae</taxon>
        <taxon>Oscillospiraceae incertae sedis</taxon>
    </lineage>
</organism>
<evidence type="ECO:0000313" key="1">
    <source>
        <dbReference type="EMBL" id="EEG30689.1"/>
    </source>
</evidence>
<gene>
    <name evidence="1" type="ORF">CLOSTMETH_01758</name>
</gene>
<sequence length="564" mass="62626">MIRANREMIKRLRDRARVRTHWVRIAPEAEYAAAPSLPVALAGDGQYTLTADQLYASGTYAVDLSGIQWLVEIDTDLQPGSVLRIDVIQRTVYLDDSPMEPLIELDLREDTSTIEIEKTVNARMRCFSVNGASCQNVIEASQNLLDEERLKDAANWTEAAGGMADIVLVLAPDTQYTLSRADTTGLGKGVLFTIKSSTVTDLASTSIIQSTVSSLNKQARTITTGTDGCLTLSISRGADLQATLDDLWTWIGYLMLNTGDTALAHEYYHAASPSPENPSPILSLEDFDVVVRGRNILDWHGAIDYNCWHTTALDDDHPYGYYPYLVVNGFVPGETYTIAVDSIPELGAADLYCLLGTYPGANKGQVNWVYHKTSDALCRPVRTFVADAYTYYLNCNGCKADTVSQVVHDWLPNLRIYQGSYTADTIPPYTPYYRQVVHVPVALRAIGDSRDQLEVNQKVKKVTVTRRVDPEKIDPTKSIYDNPEQYLLDQPIVEDITDTATGQALLQLATYYPETIIEIQCANGLTGLMTAQMKKLGRGRIYNCIILNEGDFLVDSEGEVLEWR</sequence>
<name>C0ED37_9FIRM</name>